<dbReference type="EMBL" id="BJUA01000014">
    <property type="protein sequence ID" value="GEK18888.1"/>
    <property type="molecule type" value="Genomic_DNA"/>
</dbReference>
<dbReference type="GO" id="GO:0005975">
    <property type="term" value="P:carbohydrate metabolic process"/>
    <property type="evidence" value="ECO:0007669"/>
    <property type="project" value="UniProtKB-ARBA"/>
</dbReference>
<name>A0A510UW65_9CELL</name>
<proteinExistence type="predicted"/>
<organism evidence="1 2">
    <name type="scientific">Cellulomonas persica</name>
    <dbReference type="NCBI Taxonomy" id="76861"/>
    <lineage>
        <taxon>Bacteria</taxon>
        <taxon>Bacillati</taxon>
        <taxon>Actinomycetota</taxon>
        <taxon>Actinomycetes</taxon>
        <taxon>Micrococcales</taxon>
        <taxon>Cellulomonadaceae</taxon>
        <taxon>Cellulomonas</taxon>
    </lineage>
</organism>
<dbReference type="Proteomes" id="UP000321386">
    <property type="component" value="Unassembled WGS sequence"/>
</dbReference>
<dbReference type="Gene3D" id="2.60.40.2700">
    <property type="match status" value="2"/>
</dbReference>
<dbReference type="Gene3D" id="2.60.40.10">
    <property type="entry name" value="Immunoglobulins"/>
    <property type="match status" value="1"/>
</dbReference>
<evidence type="ECO:0000313" key="1">
    <source>
        <dbReference type="EMBL" id="GEK18888.1"/>
    </source>
</evidence>
<dbReference type="InterPro" id="IPR013783">
    <property type="entry name" value="Ig-like_fold"/>
</dbReference>
<reference evidence="1 2" key="1">
    <citation type="submission" date="2019-07" db="EMBL/GenBank/DDBJ databases">
        <title>Whole genome shotgun sequence of Cellulomonas persica NBRC 101101.</title>
        <authorList>
            <person name="Hosoyama A."/>
            <person name="Uohara A."/>
            <person name="Ohji S."/>
            <person name="Ichikawa N."/>
        </authorList>
    </citation>
    <scope>NUCLEOTIDE SEQUENCE [LARGE SCALE GENOMIC DNA]</scope>
    <source>
        <strain evidence="1 2">NBRC 101101</strain>
    </source>
</reference>
<sequence>MPLTTSVATTAAAAAPLTRARRALLALTAAVALLVTGLVVPARAADPLDITGRVAFPSGYTYSAAAPPRFEVRYPATATTTEAVRYPVLYVTVAADGTFTVPGTRLQSTRQYYLVLEDGQQKLVSGYVTASGGIAQQHPGGALFSPGRTGVVVTATIGQQITGRIVLPSGYTADPDRPLSLYANVGKPYDGAERWTYGKVASDGTFTVGGFPSGQEVRISVLDPQEKLYDGAWNPSDGYFSPSRLKAGTVTAPASGLVLRPNLAGSISGRVVADAAILANASVSLDAVVDTSGIKEGVSHYAASDGTFTIPDLDTGRSYAISMFSFGPLQSGALRADGEWSPFARDDAGFAATWSSLSKIRPTTTGVVLRPTATVGVRGFVTVPDGFQFDRWDPDAAKVQLWRRGTDGVWAPTDDRLVEPNGWFSLAAFNESERTEDHLLYFQPNAAANATNARFTAGFWTGNTTPLTGDPAKAKVVKHTTGVDVRIPLLVSNLTKPTISGTAHVGRTLTATTGTWDPASATTSYQWLRDGTVISGAASRTYRLTAADGGTRVSVRVTGEGGTGWLSTTVTSSSVSVVKPITNVTRATISGTFAYGRTLTVSTGTWSPTASSTRIQWLRGGVAISGATSRTYTVTKADIGATITARVTARGADGSEATSTTTGRKVGRVTPTVKVTAPSVKAGAPVKVTVTVTSGPVARPLGTVKVTIGSTSTSVTLKASHAGKITVTLPSKAKGSYTVTATYTPTGTSATYLLKRTSSGVTLKVT</sequence>
<dbReference type="AlphaFoldDB" id="A0A510UW65"/>
<evidence type="ECO:0000313" key="2">
    <source>
        <dbReference type="Proteomes" id="UP000321386"/>
    </source>
</evidence>
<accession>A0A510UW65</accession>
<dbReference type="RefSeq" id="WP_146807281.1">
    <property type="nucleotide sequence ID" value="NZ_BJUA01000014.1"/>
</dbReference>
<keyword evidence="2" id="KW-1185">Reference proteome</keyword>
<gene>
    <name evidence="1" type="ORF">CPE01_26210</name>
</gene>
<protein>
    <submittedName>
        <fullName evidence="1">Uncharacterized protein</fullName>
    </submittedName>
</protein>
<comment type="caution">
    <text evidence="1">The sequence shown here is derived from an EMBL/GenBank/DDBJ whole genome shotgun (WGS) entry which is preliminary data.</text>
</comment>
<dbReference type="OrthoDB" id="614750at2"/>